<dbReference type="AlphaFoldDB" id="A0A858R5S3"/>
<dbReference type="InterPro" id="IPR010415">
    <property type="entry name" value="LpxI_C"/>
</dbReference>
<feature type="domain" description="LpxI N-terminal" evidence="2">
    <location>
        <begin position="4"/>
        <end position="134"/>
    </location>
</feature>
<evidence type="ECO:0000313" key="3">
    <source>
        <dbReference type="EMBL" id="QJE72780.1"/>
    </source>
</evidence>
<reference evidence="3" key="1">
    <citation type="submission" date="2020-04" db="EMBL/GenBank/DDBJ databases">
        <title>A desert anoxygenic phototrophic bacterium fixes CO2 using RubisCO under aerobic conditions.</title>
        <authorList>
            <person name="Tang K."/>
        </authorList>
    </citation>
    <scope>NUCLEOTIDE SEQUENCE [LARGE SCALE GENOMIC DNA]</scope>
    <source>
        <strain evidence="3">MIMtkB3</strain>
    </source>
</reference>
<dbReference type="PANTHER" id="PTHR39962:SF1">
    <property type="entry name" value="LPXI FAMILY PROTEIN"/>
    <property type="match status" value="1"/>
</dbReference>
<protein>
    <submittedName>
        <fullName evidence="3">LpxI family protein</fullName>
    </submittedName>
</protein>
<dbReference type="Pfam" id="PF06230">
    <property type="entry name" value="LpxI_C"/>
    <property type="match status" value="1"/>
</dbReference>
<dbReference type="InterPro" id="IPR043167">
    <property type="entry name" value="LpxI_C_sf"/>
</dbReference>
<proteinExistence type="predicted"/>
<accession>A0A858R5S3</accession>
<dbReference type="Gene3D" id="3.40.140.80">
    <property type="match status" value="1"/>
</dbReference>
<dbReference type="PANTHER" id="PTHR39962">
    <property type="entry name" value="BLL4848 PROTEIN"/>
    <property type="match status" value="1"/>
</dbReference>
<dbReference type="Pfam" id="PF17930">
    <property type="entry name" value="LpxI_N"/>
    <property type="match status" value="1"/>
</dbReference>
<dbReference type="InterPro" id="IPR041255">
    <property type="entry name" value="LpxI_N"/>
</dbReference>
<dbReference type="InterPro" id="IPR053174">
    <property type="entry name" value="LpxI"/>
</dbReference>
<evidence type="ECO:0000313" key="4">
    <source>
        <dbReference type="Proteomes" id="UP000501891"/>
    </source>
</evidence>
<dbReference type="EMBL" id="CP051775">
    <property type="protein sequence ID" value="QJE72780.1"/>
    <property type="molecule type" value="Genomic_DNA"/>
</dbReference>
<sequence>MAGKLGILAGGGELPARLAETCQQDNRPHFVVALEGHAQPAGFPPGTPLASFRMGAAGAILARLKAEGVTDIVMAGPVRRPSLAELRPDWKAAQFFARIGAKALGDDGLLRGVVSVLEEEGFRVVGVQELVADLLTPLEQLSATGPDATAVADIAHGVRVARAIGELDVGQSVVVQQGLVLGVEAIEGTDALIARCAGLKRQGPGPVLVKVRKPQQDQRLDMPTIGPVTVRQAAAAGFAGIAAEAGNTLLLGRDEVRRLADSMGLFVVGVAGDAGDPKP</sequence>
<organism evidence="3 4">
    <name type="scientific">Aerophototrophica crusticola</name>
    <dbReference type="NCBI Taxonomy" id="1709002"/>
    <lineage>
        <taxon>Bacteria</taxon>
        <taxon>Pseudomonadati</taxon>
        <taxon>Pseudomonadota</taxon>
        <taxon>Alphaproteobacteria</taxon>
        <taxon>Rhodospirillales</taxon>
        <taxon>Rhodospirillaceae</taxon>
        <taxon>Aerophototrophica</taxon>
    </lineage>
</organism>
<evidence type="ECO:0000259" key="1">
    <source>
        <dbReference type="Pfam" id="PF06230"/>
    </source>
</evidence>
<gene>
    <name evidence="3" type="ORF">HHL28_06475</name>
</gene>
<dbReference type="Proteomes" id="UP000501891">
    <property type="component" value="Chromosome"/>
</dbReference>
<keyword evidence="4" id="KW-1185">Reference proteome</keyword>
<name>A0A858R5S3_9PROT</name>
<dbReference type="Gene3D" id="3.40.50.20">
    <property type="match status" value="1"/>
</dbReference>
<dbReference type="KEGG" id="acru:HHL28_06475"/>
<evidence type="ECO:0000259" key="2">
    <source>
        <dbReference type="Pfam" id="PF17930"/>
    </source>
</evidence>
<feature type="domain" description="LpxI C-terminal" evidence="1">
    <location>
        <begin position="141"/>
        <end position="268"/>
    </location>
</feature>